<organism evidence="1 2">
    <name type="scientific">Lipomyces orientalis</name>
    <dbReference type="NCBI Taxonomy" id="1233043"/>
    <lineage>
        <taxon>Eukaryota</taxon>
        <taxon>Fungi</taxon>
        <taxon>Dikarya</taxon>
        <taxon>Ascomycota</taxon>
        <taxon>Saccharomycotina</taxon>
        <taxon>Lipomycetes</taxon>
        <taxon>Lipomycetales</taxon>
        <taxon>Lipomycetaceae</taxon>
        <taxon>Lipomyces</taxon>
    </lineage>
</organism>
<proteinExistence type="predicted"/>
<name>A0ACC3TSP5_9ASCO</name>
<dbReference type="EMBL" id="MU970058">
    <property type="protein sequence ID" value="KAK9323677.1"/>
    <property type="molecule type" value="Genomic_DNA"/>
</dbReference>
<keyword evidence="2" id="KW-1185">Reference proteome</keyword>
<accession>A0ACC3TSP5</accession>
<protein>
    <submittedName>
        <fullName evidence="1">Uncharacterized protein</fullName>
    </submittedName>
</protein>
<reference evidence="2" key="1">
    <citation type="journal article" date="2024" name="Front. Bioeng. Biotechnol.">
        <title>Genome-scale model development and genomic sequencing of the oleaginous clade Lipomyces.</title>
        <authorList>
            <person name="Czajka J.J."/>
            <person name="Han Y."/>
            <person name="Kim J."/>
            <person name="Mondo S.J."/>
            <person name="Hofstad B.A."/>
            <person name="Robles A."/>
            <person name="Haridas S."/>
            <person name="Riley R."/>
            <person name="LaButti K."/>
            <person name="Pangilinan J."/>
            <person name="Andreopoulos W."/>
            <person name="Lipzen A."/>
            <person name="Yan J."/>
            <person name="Wang M."/>
            <person name="Ng V."/>
            <person name="Grigoriev I.V."/>
            <person name="Spatafora J.W."/>
            <person name="Magnuson J.K."/>
            <person name="Baker S.E."/>
            <person name="Pomraning K.R."/>
        </authorList>
    </citation>
    <scope>NUCLEOTIDE SEQUENCE [LARGE SCALE GENOMIC DNA]</scope>
    <source>
        <strain evidence="2">CBS 10300</strain>
    </source>
</reference>
<sequence length="154" mass="16749">MALPSALPSLSVREAITDALYRGVIGLDTADVALFDSAFTEDAILDINGNVLDGLEAIHTGCYDFIAKLDTTHFITNVRVDVKDGESTASLTASVLAQHYRHKQGREPGATCLMTGGLYFVDCVKDDQDGLWKITHWKLQSIWTEGDGGVMTEK</sequence>
<gene>
    <name evidence="1" type="ORF">V1517DRAFT_88767</name>
</gene>
<dbReference type="Proteomes" id="UP001489719">
    <property type="component" value="Unassembled WGS sequence"/>
</dbReference>
<comment type="caution">
    <text evidence="1">The sequence shown here is derived from an EMBL/GenBank/DDBJ whole genome shotgun (WGS) entry which is preliminary data.</text>
</comment>
<evidence type="ECO:0000313" key="2">
    <source>
        <dbReference type="Proteomes" id="UP001489719"/>
    </source>
</evidence>
<evidence type="ECO:0000313" key="1">
    <source>
        <dbReference type="EMBL" id="KAK9323677.1"/>
    </source>
</evidence>